<keyword evidence="5" id="KW-0472">Membrane</keyword>
<keyword evidence="2 4" id="KW-0479">Metal-binding</keyword>
<dbReference type="eggNOG" id="COG1858">
    <property type="taxonomic scope" value="Bacteria"/>
</dbReference>
<accession>A0A150LTX4</accession>
<evidence type="ECO:0000259" key="6">
    <source>
        <dbReference type="PROSITE" id="PS51007"/>
    </source>
</evidence>
<dbReference type="Proteomes" id="UP000075455">
    <property type="component" value="Unassembled WGS sequence"/>
</dbReference>
<evidence type="ECO:0000313" key="8">
    <source>
        <dbReference type="Proteomes" id="UP000075455"/>
    </source>
</evidence>
<dbReference type="AlphaFoldDB" id="A0A150LTX4"/>
<reference evidence="7 8" key="1">
    <citation type="submission" date="2016-01" db="EMBL/GenBank/DDBJ databases">
        <title>Draft Genome Sequences of Seven Thermophilic Sporeformers Isolated from Foods.</title>
        <authorList>
            <person name="Berendsen E.M."/>
            <person name="Wells-Bennik M.H."/>
            <person name="Krawcyk A.O."/>
            <person name="De Jong A."/>
            <person name="Holsappel S."/>
            <person name="Eijlander R.T."/>
            <person name="Kuipers O.P."/>
        </authorList>
    </citation>
    <scope>NUCLEOTIDE SEQUENCE [LARGE SCALE GENOMIC DNA]</scope>
    <source>
        <strain evidence="7 8">B4119</strain>
    </source>
</reference>
<keyword evidence="5" id="KW-1133">Transmembrane helix</keyword>
<dbReference type="InterPro" id="IPR036909">
    <property type="entry name" value="Cyt_c-like_dom_sf"/>
</dbReference>
<proteinExistence type="predicted"/>
<comment type="caution">
    <text evidence="7">The sequence shown here is derived from an EMBL/GenBank/DDBJ whole genome shotgun (WGS) entry which is preliminary data.</text>
</comment>
<organism evidence="7 8">
    <name type="scientific">Saccharococcus caldoxylosilyticus</name>
    <dbReference type="NCBI Taxonomy" id="81408"/>
    <lineage>
        <taxon>Bacteria</taxon>
        <taxon>Bacillati</taxon>
        <taxon>Bacillota</taxon>
        <taxon>Bacilli</taxon>
        <taxon>Bacillales</taxon>
        <taxon>Anoxybacillaceae</taxon>
        <taxon>Saccharococcus</taxon>
    </lineage>
</organism>
<dbReference type="EMBL" id="LQYS01000037">
    <property type="protein sequence ID" value="KYD15758.1"/>
    <property type="molecule type" value="Genomic_DNA"/>
</dbReference>
<dbReference type="PANTHER" id="PTHR30600:SF9">
    <property type="entry name" value="BLR7738 PROTEIN"/>
    <property type="match status" value="1"/>
</dbReference>
<protein>
    <recommendedName>
        <fullName evidence="6">Cytochrome c domain-containing protein</fullName>
    </recommendedName>
</protein>
<dbReference type="GO" id="GO:0009055">
    <property type="term" value="F:electron transfer activity"/>
    <property type="evidence" value="ECO:0007669"/>
    <property type="project" value="InterPro"/>
</dbReference>
<evidence type="ECO:0000256" key="3">
    <source>
        <dbReference type="ARBA" id="ARBA00023004"/>
    </source>
</evidence>
<keyword evidence="5" id="KW-0812">Transmembrane</keyword>
<dbReference type="InterPro" id="IPR009056">
    <property type="entry name" value="Cyt_c-like_dom"/>
</dbReference>
<dbReference type="SUPFAM" id="SSF46626">
    <property type="entry name" value="Cytochrome c"/>
    <property type="match status" value="1"/>
</dbReference>
<gene>
    <name evidence="7" type="ORF">B4119_2186</name>
</gene>
<dbReference type="Gene3D" id="1.10.760.10">
    <property type="entry name" value="Cytochrome c-like domain"/>
    <property type="match status" value="1"/>
</dbReference>
<dbReference type="InterPro" id="IPR051395">
    <property type="entry name" value="Cytochrome_c_Peroxidase/MauG"/>
</dbReference>
<feature type="transmembrane region" description="Helical" evidence="5">
    <location>
        <begin position="12"/>
        <end position="29"/>
    </location>
</feature>
<dbReference type="STRING" id="81408.B4119_2186"/>
<evidence type="ECO:0000256" key="2">
    <source>
        <dbReference type="ARBA" id="ARBA00022723"/>
    </source>
</evidence>
<evidence type="ECO:0000256" key="1">
    <source>
        <dbReference type="ARBA" id="ARBA00022617"/>
    </source>
</evidence>
<name>A0A150LTX4_9BACL</name>
<dbReference type="GO" id="GO:0046872">
    <property type="term" value="F:metal ion binding"/>
    <property type="evidence" value="ECO:0007669"/>
    <property type="project" value="UniProtKB-KW"/>
</dbReference>
<keyword evidence="1 4" id="KW-0349">Heme</keyword>
<dbReference type="PATRIC" id="fig|81408.3.peg.3215"/>
<evidence type="ECO:0000256" key="5">
    <source>
        <dbReference type="SAM" id="Phobius"/>
    </source>
</evidence>
<evidence type="ECO:0000256" key="4">
    <source>
        <dbReference type="PROSITE-ProRule" id="PRU00433"/>
    </source>
</evidence>
<dbReference type="PANTHER" id="PTHR30600">
    <property type="entry name" value="CYTOCHROME C PEROXIDASE-RELATED"/>
    <property type="match status" value="1"/>
</dbReference>
<dbReference type="PROSITE" id="PS51007">
    <property type="entry name" value="CYTC"/>
    <property type="match status" value="1"/>
</dbReference>
<dbReference type="GO" id="GO:0020037">
    <property type="term" value="F:heme binding"/>
    <property type="evidence" value="ECO:0007669"/>
    <property type="project" value="InterPro"/>
</dbReference>
<dbReference type="GO" id="GO:0004130">
    <property type="term" value="F:cytochrome-c peroxidase activity"/>
    <property type="evidence" value="ECO:0007669"/>
    <property type="project" value="TreeGrafter"/>
</dbReference>
<feature type="domain" description="Cytochrome c" evidence="6">
    <location>
        <begin position="449"/>
        <end position="650"/>
    </location>
</feature>
<keyword evidence="3 4" id="KW-0408">Iron</keyword>
<evidence type="ECO:0000313" key="7">
    <source>
        <dbReference type="EMBL" id="KYD15758.1"/>
    </source>
</evidence>
<sequence length="652" mass="70928">MDGEKKGMRKTYIIMIIFLLLLISGEFFLNTNFEYAFLPEKDDVVKYEANNQTGTDIWGKWISAETGKVKKLSDGTETPVSAKQGAIAVDKQLLQLGREVFYKETFGNEVFLTDIMGIVNGPLTMTNIAKAIIALKGKGTTNLQVELAKDITIGNRTYKKGEKIDTGIDVPKGSLLPLGMPVVWDHGKLRIGISCAACHATVDPKTKKVVEGAPNNDLNAGLLMALATNSAAYFTHADIKSLKNYIRSVDRVVVDSKGRKSSLPDPQLLEKEVDRIFASWPRGNFDSTIDMKANPSQIPDSFTLGDHPYGWSGFAAAGPFRGLSTFSNNVHAQNADSLAQSEISEALFGVDKEVYIGTILQNAASPKFRYKPNVNEKPSEFFAKVDPTPGVVGVNKLVAPPQFPKVSLVAPDGLVVSEPGYRFNEQNNAVAAWQNTINPPSLSAKIDAEQIEKGRGVFVRAGCIRCHAGAYLTNHRVVSAKVVGTEPSRAQALKKTEKVFGEAVFYAPDTPVPIPKNAKVLKVPTEQLDKEQIRLAFAHGDSPGGYKVPSLIGLSWSAPYLHDGGVAVGPNGELGLAETLGKGIVPDARNSLRALMDRTLRQQVIRANASDPHLRAVHVSGDGHRYWIDQQSGFTKEEQEAVINYLLSLTYP</sequence>